<dbReference type="PANTHER" id="PTHR21472:SF7">
    <property type="entry name" value="ENDONUCLEASE G, MITOCHONDRIAL-LIKE ISOFORM X2"/>
    <property type="match status" value="1"/>
</dbReference>
<dbReference type="PANTHER" id="PTHR21472">
    <property type="entry name" value="ENDONUCLEASE DOMAIN-CONTAINING 1 PROTEIN ENDOD1"/>
    <property type="match status" value="1"/>
</dbReference>
<feature type="chain" id="PRO_5042199602" description="DNA/RNA non-specific endonuclease domain-containing protein" evidence="1">
    <location>
        <begin position="17"/>
        <end position="300"/>
    </location>
</feature>
<proteinExistence type="predicted"/>
<evidence type="ECO:0000259" key="2">
    <source>
        <dbReference type="SMART" id="SM00477"/>
    </source>
</evidence>
<dbReference type="SMART" id="SM00892">
    <property type="entry name" value="Endonuclease_NS"/>
    <property type="match status" value="1"/>
</dbReference>
<evidence type="ECO:0000313" key="5">
    <source>
        <dbReference type="Proteomes" id="UP001249851"/>
    </source>
</evidence>
<comment type="caution">
    <text evidence="4">The sequence shown here is derived from an EMBL/GenBank/DDBJ whole genome shotgun (WGS) entry which is preliminary data.</text>
</comment>
<feature type="domain" description="DNA/RNA non-specific endonuclease/pyrophosphatase/phosphodiesterase" evidence="3">
    <location>
        <begin position="77"/>
        <end position="288"/>
    </location>
</feature>
<sequence>MLTVKVFMMIAVLVTSATTASEDSNEVRRMLPATCSPDTPSPSFNKFFLDQQMPTGLFDVKSKTLRYICQTIPETPGVYYYSTLFDENTGIAVLSAYIVDPIQAKDISRQGSDALYYKSGLDKGHLNPVHINSFNKEYVKSTFTYTNAVPQYLGWNRGQWKVYEGYIADYVQSVCAKMFSGTMYLLTGTSHFHLEVGVDSPTQEGIGSIEPFPGPLNPNKIVRPNSMWTAGCCVWTEKGEDKAESIAVMGNNDSDKGKLGTTSMTLAELERILVDKKSADLFPGSLKKCREKSYLLKKVM</sequence>
<dbReference type="InterPro" id="IPR044929">
    <property type="entry name" value="DNA/RNA_non-sp_Endonuclease_sf"/>
</dbReference>
<evidence type="ECO:0000256" key="1">
    <source>
        <dbReference type="SAM" id="SignalP"/>
    </source>
</evidence>
<dbReference type="Proteomes" id="UP001249851">
    <property type="component" value="Unassembled WGS sequence"/>
</dbReference>
<dbReference type="Gene3D" id="3.40.570.10">
    <property type="entry name" value="Extracellular Endonuclease, subunit A"/>
    <property type="match status" value="1"/>
</dbReference>
<keyword evidence="5" id="KW-1185">Reference proteome</keyword>
<feature type="signal peptide" evidence="1">
    <location>
        <begin position="1"/>
        <end position="16"/>
    </location>
</feature>
<evidence type="ECO:0000259" key="3">
    <source>
        <dbReference type="SMART" id="SM00892"/>
    </source>
</evidence>
<dbReference type="SUPFAM" id="SSF54060">
    <property type="entry name" value="His-Me finger endonucleases"/>
    <property type="match status" value="1"/>
</dbReference>
<reference evidence="4" key="2">
    <citation type="journal article" date="2023" name="Science">
        <title>Genomic signatures of disease resistance in endangered staghorn corals.</title>
        <authorList>
            <person name="Vollmer S.V."/>
            <person name="Selwyn J.D."/>
            <person name="Despard B.A."/>
            <person name="Roesel C.L."/>
        </authorList>
    </citation>
    <scope>NUCLEOTIDE SEQUENCE</scope>
    <source>
        <strain evidence="4">K2</strain>
    </source>
</reference>
<reference evidence="4" key="1">
    <citation type="journal article" date="2023" name="G3 (Bethesda)">
        <title>Whole genome assembly and annotation of the endangered Caribbean coral Acropora cervicornis.</title>
        <authorList>
            <person name="Selwyn J.D."/>
            <person name="Vollmer S.V."/>
        </authorList>
    </citation>
    <scope>NUCLEOTIDE SEQUENCE</scope>
    <source>
        <strain evidence="4">K2</strain>
    </source>
</reference>
<dbReference type="InterPro" id="IPR020821">
    <property type="entry name" value="ENPP1-3/EXOG-like_nuc-like"/>
</dbReference>
<dbReference type="InterPro" id="IPR044925">
    <property type="entry name" value="His-Me_finger_sf"/>
</dbReference>
<dbReference type="GO" id="GO:0046872">
    <property type="term" value="F:metal ion binding"/>
    <property type="evidence" value="ECO:0007669"/>
    <property type="project" value="InterPro"/>
</dbReference>
<protein>
    <recommendedName>
        <fullName evidence="6">DNA/RNA non-specific endonuclease domain-containing protein</fullName>
    </recommendedName>
</protein>
<name>A0AAD9VDK4_ACRCE</name>
<organism evidence="4 5">
    <name type="scientific">Acropora cervicornis</name>
    <name type="common">Staghorn coral</name>
    <dbReference type="NCBI Taxonomy" id="6130"/>
    <lineage>
        <taxon>Eukaryota</taxon>
        <taxon>Metazoa</taxon>
        <taxon>Cnidaria</taxon>
        <taxon>Anthozoa</taxon>
        <taxon>Hexacorallia</taxon>
        <taxon>Scleractinia</taxon>
        <taxon>Astrocoeniina</taxon>
        <taxon>Acroporidae</taxon>
        <taxon>Acropora</taxon>
    </lineage>
</organism>
<feature type="domain" description="ENPP1-3/EXOG-like endonuclease/phosphodiesterase" evidence="2">
    <location>
        <begin position="78"/>
        <end position="280"/>
    </location>
</feature>
<dbReference type="SMART" id="SM00477">
    <property type="entry name" value="NUC"/>
    <property type="match status" value="1"/>
</dbReference>
<dbReference type="GO" id="GO:0003676">
    <property type="term" value="F:nucleic acid binding"/>
    <property type="evidence" value="ECO:0007669"/>
    <property type="project" value="InterPro"/>
</dbReference>
<keyword evidence="1" id="KW-0732">Signal</keyword>
<accession>A0AAD9VDK4</accession>
<dbReference type="InterPro" id="IPR039015">
    <property type="entry name" value="ENDOD1"/>
</dbReference>
<dbReference type="Pfam" id="PF01223">
    <property type="entry name" value="Endonuclease_NS"/>
    <property type="match status" value="1"/>
</dbReference>
<evidence type="ECO:0000313" key="4">
    <source>
        <dbReference type="EMBL" id="KAK2570020.1"/>
    </source>
</evidence>
<dbReference type="AlphaFoldDB" id="A0AAD9VDK4"/>
<gene>
    <name evidence="4" type="ORF">P5673_004756</name>
</gene>
<evidence type="ECO:0008006" key="6">
    <source>
        <dbReference type="Google" id="ProtNLM"/>
    </source>
</evidence>
<dbReference type="EMBL" id="JARQWQ010000008">
    <property type="protein sequence ID" value="KAK2570020.1"/>
    <property type="molecule type" value="Genomic_DNA"/>
</dbReference>
<dbReference type="GO" id="GO:0016787">
    <property type="term" value="F:hydrolase activity"/>
    <property type="evidence" value="ECO:0007669"/>
    <property type="project" value="InterPro"/>
</dbReference>
<dbReference type="InterPro" id="IPR001604">
    <property type="entry name" value="Endo_G_ENPP1-like_dom"/>
</dbReference>